<dbReference type="RefSeq" id="WP_191780546.1">
    <property type="nucleotide sequence ID" value="NZ_JACSQV010000002.1"/>
</dbReference>
<dbReference type="InterPro" id="IPR001173">
    <property type="entry name" value="Glyco_trans_2-like"/>
</dbReference>
<feature type="domain" description="Glycosyltransferase 2-like" evidence="10">
    <location>
        <begin position="13"/>
        <end position="157"/>
    </location>
</feature>
<comment type="pathway">
    <text evidence="7">Carotenoid biosynthesis; staphyloxanthin biosynthesis; staphyloxanthin from farnesyl diphosphate: step 4/5.</text>
</comment>
<evidence type="ECO:0000256" key="4">
    <source>
        <dbReference type="ARBA" id="ARBA00022679"/>
    </source>
</evidence>
<keyword evidence="2" id="KW-1003">Cell membrane</keyword>
<sequence>MSAARAAVTHVAVVVPVRDEEALLGRCLLALGTARDALLARGGCTVDVVVVLDACRDASADVVARYVRARRRAGADAGVRALHLEAGDVGTARRTGVDDALAGADLPRTWLACTDADSQVGPDWLVEHVRLADAGADVVVGTVHPDPADLSDAQWKTWRATHVPGLPNGHVHGANLGVRASAYARAGGFLPAREHEDVDLVARLRVTGAHVVASDAVDVRTSGRPVGRTPGGYAGHLAATLLRV</sequence>
<accession>A0ABR8QAK1</accession>
<evidence type="ECO:0000256" key="7">
    <source>
        <dbReference type="ARBA" id="ARBA00037904"/>
    </source>
</evidence>
<reference evidence="11 12" key="1">
    <citation type="submission" date="2020-08" db="EMBL/GenBank/DDBJ databases">
        <title>A Genomic Blueprint of the Chicken Gut Microbiome.</title>
        <authorList>
            <person name="Gilroy R."/>
            <person name="Ravi A."/>
            <person name="Getino M."/>
            <person name="Pursley I."/>
            <person name="Horton D.L."/>
            <person name="Alikhan N.-F."/>
            <person name="Baker D."/>
            <person name="Gharbi K."/>
            <person name="Hall N."/>
            <person name="Watson M."/>
            <person name="Adriaenssens E.M."/>
            <person name="Foster-Nyarko E."/>
            <person name="Jarju S."/>
            <person name="Secka A."/>
            <person name="Antonio M."/>
            <person name="Oren A."/>
            <person name="Chaudhuri R."/>
            <person name="La Ragione R.M."/>
            <person name="Hildebrand F."/>
            <person name="Pallen M.J."/>
        </authorList>
    </citation>
    <scope>NUCLEOTIDE SEQUENCE [LARGE SCALE GENOMIC DNA]</scope>
    <source>
        <strain evidence="11 12">Sa3CUA2</strain>
    </source>
</reference>
<protein>
    <recommendedName>
        <fullName evidence="9">4,4'-diaponeurosporenoate glycosyltransferase</fullName>
    </recommendedName>
</protein>
<evidence type="ECO:0000256" key="8">
    <source>
        <dbReference type="ARBA" id="ARBA00038120"/>
    </source>
</evidence>
<dbReference type="PANTHER" id="PTHR43646:SF2">
    <property type="entry name" value="GLYCOSYLTRANSFERASE 2-LIKE DOMAIN-CONTAINING PROTEIN"/>
    <property type="match status" value="1"/>
</dbReference>
<dbReference type="Gene3D" id="3.90.550.10">
    <property type="entry name" value="Spore Coat Polysaccharide Biosynthesis Protein SpsA, Chain A"/>
    <property type="match status" value="1"/>
</dbReference>
<evidence type="ECO:0000259" key="10">
    <source>
        <dbReference type="Pfam" id="PF00535"/>
    </source>
</evidence>
<evidence type="ECO:0000256" key="5">
    <source>
        <dbReference type="ARBA" id="ARBA00023136"/>
    </source>
</evidence>
<keyword evidence="3" id="KW-0328">Glycosyltransferase</keyword>
<evidence type="ECO:0000256" key="2">
    <source>
        <dbReference type="ARBA" id="ARBA00022475"/>
    </source>
</evidence>
<evidence type="ECO:0000256" key="1">
    <source>
        <dbReference type="ARBA" id="ARBA00004236"/>
    </source>
</evidence>
<comment type="caution">
    <text evidence="11">The sequence shown here is derived from an EMBL/GenBank/DDBJ whole genome shotgun (WGS) entry which is preliminary data.</text>
</comment>
<keyword evidence="5" id="KW-0472">Membrane</keyword>
<dbReference type="CDD" id="cd00761">
    <property type="entry name" value="Glyco_tranf_GTA_type"/>
    <property type="match status" value="1"/>
</dbReference>
<gene>
    <name evidence="11" type="ORF">H9657_04035</name>
</gene>
<comment type="function">
    <text evidence="6">Catalyzes the glycosylation of 4,4'-diaponeurosporenoate, i.e. the esterification of glucose at the C1'' position with the carboxyl group of 4,4'-diaponeurosporenic acid, to form glycosyl-4,4'-diaponeurosporenoate. This is a step in the biosynthesis of staphyloxanthin, an orange pigment present in most staphylococci strains.</text>
</comment>
<evidence type="ECO:0000313" key="12">
    <source>
        <dbReference type="Proteomes" id="UP000604241"/>
    </source>
</evidence>
<dbReference type="EMBL" id="JACSQV010000002">
    <property type="protein sequence ID" value="MBD7917448.1"/>
    <property type="molecule type" value="Genomic_DNA"/>
</dbReference>
<organism evidence="11 12">
    <name type="scientific">Cellulomonas avistercoris</name>
    <dbReference type="NCBI Taxonomy" id="2762242"/>
    <lineage>
        <taxon>Bacteria</taxon>
        <taxon>Bacillati</taxon>
        <taxon>Actinomycetota</taxon>
        <taxon>Actinomycetes</taxon>
        <taxon>Micrococcales</taxon>
        <taxon>Cellulomonadaceae</taxon>
        <taxon>Cellulomonas</taxon>
    </lineage>
</organism>
<dbReference type="InterPro" id="IPR029044">
    <property type="entry name" value="Nucleotide-diphossugar_trans"/>
</dbReference>
<dbReference type="Pfam" id="PF00535">
    <property type="entry name" value="Glycos_transf_2"/>
    <property type="match status" value="1"/>
</dbReference>
<evidence type="ECO:0000256" key="3">
    <source>
        <dbReference type="ARBA" id="ARBA00022676"/>
    </source>
</evidence>
<dbReference type="Proteomes" id="UP000604241">
    <property type="component" value="Unassembled WGS sequence"/>
</dbReference>
<dbReference type="PANTHER" id="PTHR43646">
    <property type="entry name" value="GLYCOSYLTRANSFERASE"/>
    <property type="match status" value="1"/>
</dbReference>
<keyword evidence="4" id="KW-0808">Transferase</keyword>
<dbReference type="SUPFAM" id="SSF53448">
    <property type="entry name" value="Nucleotide-diphospho-sugar transferases"/>
    <property type="match status" value="1"/>
</dbReference>
<evidence type="ECO:0000256" key="9">
    <source>
        <dbReference type="ARBA" id="ARBA00040345"/>
    </source>
</evidence>
<keyword evidence="12" id="KW-1185">Reference proteome</keyword>
<comment type="similarity">
    <text evidence="8">Belongs to the glycosyltransferase 2 family. CrtQ subfamily.</text>
</comment>
<evidence type="ECO:0000256" key="6">
    <source>
        <dbReference type="ARBA" id="ARBA00037281"/>
    </source>
</evidence>
<evidence type="ECO:0000313" key="11">
    <source>
        <dbReference type="EMBL" id="MBD7917448.1"/>
    </source>
</evidence>
<name>A0ABR8QAK1_9CELL</name>
<proteinExistence type="inferred from homology"/>
<comment type="subcellular location">
    <subcellularLocation>
        <location evidence="1">Cell membrane</location>
    </subcellularLocation>
</comment>